<dbReference type="GeneID" id="109018458"/>
<sequence>MAAKRSRIARSSSFGDTSVLNQVLPPPTTASPELRYDVRKAPSTARPPPSVSVESNHPPPGILTLAHPDVEQDSLVGQVGNFLEKCYRCKRSISENDEVFMYSYLRAFCTSECRAKQIDMDKLGEEVFGQSIESKTQSGKKNNVKLFGVQL</sequence>
<feature type="region of interest" description="Disordered" evidence="4">
    <location>
        <begin position="1"/>
        <end position="62"/>
    </location>
</feature>
<proteinExistence type="inferred from homology"/>
<dbReference type="Proteomes" id="UP000235220">
    <property type="component" value="Chromosome 11"/>
</dbReference>
<evidence type="ECO:0000256" key="4">
    <source>
        <dbReference type="SAM" id="MobiDB-lite"/>
    </source>
</evidence>
<keyword evidence="5" id="KW-1185">Reference proteome</keyword>
<evidence type="ECO:0000256" key="1">
    <source>
        <dbReference type="ARBA" id="ARBA00009374"/>
    </source>
</evidence>
<keyword evidence="2" id="KW-0479">Metal-binding</keyword>
<accession>A0A2I4HJC1</accession>
<evidence type="ECO:0000256" key="2">
    <source>
        <dbReference type="ARBA" id="ARBA00022723"/>
    </source>
</evidence>
<dbReference type="InterPro" id="IPR044533">
    <property type="entry name" value="FLZ1/2/3"/>
</dbReference>
<gene>
    <name evidence="6" type="primary">LOC109018458</name>
</gene>
<organism evidence="5 6">
    <name type="scientific">Juglans regia</name>
    <name type="common">English walnut</name>
    <dbReference type="NCBI Taxonomy" id="51240"/>
    <lineage>
        <taxon>Eukaryota</taxon>
        <taxon>Viridiplantae</taxon>
        <taxon>Streptophyta</taxon>
        <taxon>Embryophyta</taxon>
        <taxon>Tracheophyta</taxon>
        <taxon>Spermatophyta</taxon>
        <taxon>Magnoliopsida</taxon>
        <taxon>eudicotyledons</taxon>
        <taxon>Gunneridae</taxon>
        <taxon>Pentapetalae</taxon>
        <taxon>rosids</taxon>
        <taxon>fabids</taxon>
        <taxon>Fagales</taxon>
        <taxon>Juglandaceae</taxon>
        <taxon>Juglans</taxon>
    </lineage>
</organism>
<comment type="similarity">
    <text evidence="1">Belongs to the FLZ family.</text>
</comment>
<evidence type="ECO:0000313" key="6">
    <source>
        <dbReference type="RefSeq" id="XP_018856167.1"/>
    </source>
</evidence>
<evidence type="ECO:0000256" key="3">
    <source>
        <dbReference type="ARBA" id="ARBA00022771"/>
    </source>
</evidence>
<dbReference type="STRING" id="51240.A0A2I4HJC1"/>
<dbReference type="GO" id="GO:0008270">
    <property type="term" value="F:zinc ion binding"/>
    <property type="evidence" value="ECO:0007669"/>
    <property type="project" value="UniProtKB-KW"/>
</dbReference>
<dbReference type="RefSeq" id="XP_018856167.1">
    <property type="nucleotide sequence ID" value="XM_019000622.2"/>
</dbReference>
<dbReference type="Pfam" id="PF04570">
    <property type="entry name" value="zf-FLZ"/>
    <property type="match status" value="1"/>
</dbReference>
<dbReference type="OrthoDB" id="1864056at2759"/>
<dbReference type="PANTHER" id="PTHR46057">
    <property type="entry name" value="FCS-LIKE ZINC FINGER 1-RELATED"/>
    <property type="match status" value="1"/>
</dbReference>
<dbReference type="AlphaFoldDB" id="A0A2I4HJC1"/>
<dbReference type="PROSITE" id="PS51795">
    <property type="entry name" value="ZF_FLZ"/>
    <property type="match status" value="1"/>
</dbReference>
<protein>
    <submittedName>
        <fullName evidence="6">Protein MARD1-like</fullName>
    </submittedName>
</protein>
<keyword evidence="3" id="KW-0863">Zinc-finger</keyword>
<dbReference type="PANTHER" id="PTHR46057:SF54">
    <property type="entry name" value="FCS-LIKE ZINC FINGER 16"/>
    <property type="match status" value="1"/>
</dbReference>
<dbReference type="KEGG" id="jre:109018458"/>
<dbReference type="Gramene" id="Jr11_12340_p1">
    <property type="protein sequence ID" value="cds.Jr11_12340_p1"/>
    <property type="gene ID" value="Jr11_12340"/>
</dbReference>
<evidence type="ECO:0000313" key="5">
    <source>
        <dbReference type="Proteomes" id="UP000235220"/>
    </source>
</evidence>
<dbReference type="InterPro" id="IPR007650">
    <property type="entry name" value="Zf-FLZ_dom"/>
</dbReference>
<reference evidence="6" key="1">
    <citation type="submission" date="2025-08" db="UniProtKB">
        <authorList>
            <consortium name="RefSeq"/>
        </authorList>
    </citation>
    <scope>IDENTIFICATION</scope>
    <source>
        <tissue evidence="6">Leaves</tissue>
    </source>
</reference>
<name>A0A2I4HJC1_JUGRE</name>
<keyword evidence="3" id="KW-0862">Zinc</keyword>